<dbReference type="EMBL" id="MU268787">
    <property type="protein sequence ID" value="KAH7903733.1"/>
    <property type="molecule type" value="Genomic_DNA"/>
</dbReference>
<evidence type="ECO:0000313" key="1">
    <source>
        <dbReference type="EMBL" id="KAH7903733.1"/>
    </source>
</evidence>
<organism evidence="1 2">
    <name type="scientific">Hygrophoropsis aurantiaca</name>
    <dbReference type="NCBI Taxonomy" id="72124"/>
    <lineage>
        <taxon>Eukaryota</taxon>
        <taxon>Fungi</taxon>
        <taxon>Dikarya</taxon>
        <taxon>Basidiomycota</taxon>
        <taxon>Agaricomycotina</taxon>
        <taxon>Agaricomycetes</taxon>
        <taxon>Agaricomycetidae</taxon>
        <taxon>Boletales</taxon>
        <taxon>Coniophorineae</taxon>
        <taxon>Hygrophoropsidaceae</taxon>
        <taxon>Hygrophoropsis</taxon>
    </lineage>
</organism>
<reference evidence="1" key="1">
    <citation type="journal article" date="2021" name="New Phytol.">
        <title>Evolutionary innovations through gain and loss of genes in the ectomycorrhizal Boletales.</title>
        <authorList>
            <person name="Wu G."/>
            <person name="Miyauchi S."/>
            <person name="Morin E."/>
            <person name="Kuo A."/>
            <person name="Drula E."/>
            <person name="Varga T."/>
            <person name="Kohler A."/>
            <person name="Feng B."/>
            <person name="Cao Y."/>
            <person name="Lipzen A."/>
            <person name="Daum C."/>
            <person name="Hundley H."/>
            <person name="Pangilinan J."/>
            <person name="Johnson J."/>
            <person name="Barry K."/>
            <person name="LaButti K."/>
            <person name="Ng V."/>
            <person name="Ahrendt S."/>
            <person name="Min B."/>
            <person name="Choi I.G."/>
            <person name="Park H."/>
            <person name="Plett J.M."/>
            <person name="Magnuson J."/>
            <person name="Spatafora J.W."/>
            <person name="Nagy L.G."/>
            <person name="Henrissat B."/>
            <person name="Grigoriev I.V."/>
            <person name="Yang Z.L."/>
            <person name="Xu J."/>
            <person name="Martin F.M."/>
        </authorList>
    </citation>
    <scope>NUCLEOTIDE SEQUENCE</scope>
    <source>
        <strain evidence="1">ATCC 28755</strain>
    </source>
</reference>
<dbReference type="Proteomes" id="UP000790377">
    <property type="component" value="Unassembled WGS sequence"/>
</dbReference>
<sequence length="447" mass="49552">MCALPEVIALGHTCRDLRPVAFRVAQYRFESLELPRLLQRSKAVITGSAALAMLFEPATVPRAPGDLNLIAPVGGVDLLAGWLVDNGYTKVQRNRVNQALYPYIRSFSSYTFGFRSVTVSESLCTDVMDLIVNCPSTGDMTMMTGGGIVTLYPRFTLSHAAMLSRSGERADEHQVLIGCMASGYISNHDTSEITSQLCGSMCVSTWRHAATDEALLCMQWDQRYSIAPLVKSSNADWRIAARCRNPLCSNYSASFNVDAEIFTARPLPVLSYDIGPTINRIQNHKPPHGPSYNGLLYATLCTEPVIVPVPVCVGVRAVRSMFNLDVDYWVKQRGSRENTAHRSHLQLRFECIPNEPSTTLDYSYTVFLEDPRSFPAYNILANSIAPPSDRENPYYGNILVMKQVRPQDGLFKVIDMCNGDVSVANGILQSMSRLDDIPHGTKYVSLE</sequence>
<protein>
    <submittedName>
        <fullName evidence="1">Uncharacterized protein</fullName>
    </submittedName>
</protein>
<comment type="caution">
    <text evidence="1">The sequence shown here is derived from an EMBL/GenBank/DDBJ whole genome shotgun (WGS) entry which is preliminary data.</text>
</comment>
<gene>
    <name evidence="1" type="ORF">BJ138DRAFT_1107425</name>
</gene>
<accession>A0ACB7ZTR2</accession>
<evidence type="ECO:0000313" key="2">
    <source>
        <dbReference type="Proteomes" id="UP000790377"/>
    </source>
</evidence>
<keyword evidence="2" id="KW-1185">Reference proteome</keyword>
<name>A0ACB7ZTR2_9AGAM</name>
<proteinExistence type="predicted"/>